<gene>
    <name evidence="1" type="ORF">Ga0123462_0132</name>
</gene>
<sequence length="114" mass="12260">MVQFPQSLLKWGAPDFKRAITDEIQALSTRELPLQQGLRNGSVALGDDIQAMILNVQESDTSIRVKAGIFYKSIIAGCSCADDPTPTDVVNEHCEVMIAIDKGSGAATITLLPE</sequence>
<dbReference type="RefSeq" id="WP_100264535.1">
    <property type="nucleotide sequence ID" value="NZ_CP018800.1"/>
</dbReference>
<dbReference type="OrthoDB" id="9800518at2"/>
<accession>A0A2K8L120</accession>
<dbReference type="KEGG" id="mfn:Ga0123462_0132"/>
<keyword evidence="2" id="KW-1185">Reference proteome</keyword>
<dbReference type="AlphaFoldDB" id="A0A2K8L120"/>
<proteinExistence type="predicted"/>
<organism evidence="1 2">
    <name type="scientific">Mariprofundus ferrinatatus</name>
    <dbReference type="NCBI Taxonomy" id="1921087"/>
    <lineage>
        <taxon>Bacteria</taxon>
        <taxon>Pseudomonadati</taxon>
        <taxon>Pseudomonadota</taxon>
        <taxon>Candidatius Mariprofundia</taxon>
        <taxon>Mariprofundales</taxon>
        <taxon>Mariprofundaceae</taxon>
        <taxon>Mariprofundus</taxon>
    </lineage>
</organism>
<reference evidence="1 2" key="1">
    <citation type="submission" date="2016-12" db="EMBL/GenBank/DDBJ databases">
        <title>Isolation and genomic insights into novel planktonic Zetaproteobacteria from stratified waters of the Chesapeake Bay.</title>
        <authorList>
            <person name="McAllister S.M."/>
            <person name="Kato S."/>
            <person name="Chan C.S."/>
            <person name="Chiu B.K."/>
            <person name="Field E.K."/>
        </authorList>
    </citation>
    <scope>NUCLEOTIDE SEQUENCE [LARGE SCALE GENOMIC DNA]</scope>
    <source>
        <strain evidence="1 2">CP-8</strain>
    </source>
</reference>
<evidence type="ECO:0000313" key="1">
    <source>
        <dbReference type="EMBL" id="ATX81010.1"/>
    </source>
</evidence>
<evidence type="ECO:0000313" key="2">
    <source>
        <dbReference type="Proteomes" id="UP000231637"/>
    </source>
</evidence>
<dbReference type="Proteomes" id="UP000231637">
    <property type="component" value="Chromosome"/>
</dbReference>
<name>A0A2K8L120_9PROT</name>
<protein>
    <submittedName>
        <fullName evidence="1">Uncharacterized protein</fullName>
    </submittedName>
</protein>
<dbReference type="EMBL" id="CP018800">
    <property type="protein sequence ID" value="ATX81010.1"/>
    <property type="molecule type" value="Genomic_DNA"/>
</dbReference>